<gene>
    <name evidence="3" type="ORF">NYZ99_15980</name>
</gene>
<reference evidence="3" key="1">
    <citation type="submission" date="2022-09" db="EMBL/GenBank/DDBJ databases">
        <title>Maribacter litopenaei sp. nov., isolated from the intestinal tract of the Pacific White Shrimp, Litopenaeus vannamei.</title>
        <authorList>
            <person name="Kim S.Y."/>
            <person name="Hwang C.Y."/>
        </authorList>
    </citation>
    <scope>NUCLEOTIDE SEQUENCE</scope>
    <source>
        <strain evidence="3">HL-LV01</strain>
    </source>
</reference>
<keyword evidence="4" id="KW-1185">Reference proteome</keyword>
<name>A0ABY5Y7R2_9FLAO</name>
<accession>A0ABY5Y7R2</accession>
<dbReference type="InterPro" id="IPR006015">
    <property type="entry name" value="Universal_stress_UspA"/>
</dbReference>
<protein>
    <submittedName>
        <fullName evidence="3">Universal stress protein</fullName>
    </submittedName>
</protein>
<evidence type="ECO:0000313" key="4">
    <source>
        <dbReference type="Proteomes" id="UP001059209"/>
    </source>
</evidence>
<dbReference type="SUPFAM" id="SSF52402">
    <property type="entry name" value="Adenine nucleotide alpha hydrolases-like"/>
    <property type="match status" value="1"/>
</dbReference>
<dbReference type="Proteomes" id="UP001059209">
    <property type="component" value="Chromosome"/>
</dbReference>
<comment type="similarity">
    <text evidence="1">Belongs to the universal stress protein A family.</text>
</comment>
<sequence>MKKIILPTDFSENAWNAIFTALKIYMDVECHFYILNAYEPGVLKPLGTKSHRRLDVIYDSLSQHSEKELAEILAYLEINHKNPNHSFETVSVESTLEVALQKTASEKDVDLIIMGTQGATGAKQVFREAIQ</sequence>
<organism evidence="3 4">
    <name type="scientific">Maribacter litopenaei</name>
    <dbReference type="NCBI Taxonomy" id="2976127"/>
    <lineage>
        <taxon>Bacteria</taxon>
        <taxon>Pseudomonadati</taxon>
        <taxon>Bacteroidota</taxon>
        <taxon>Flavobacteriia</taxon>
        <taxon>Flavobacteriales</taxon>
        <taxon>Flavobacteriaceae</taxon>
        <taxon>Maribacter</taxon>
    </lineage>
</organism>
<dbReference type="CDD" id="cd00293">
    <property type="entry name" value="USP-like"/>
    <property type="match status" value="1"/>
</dbReference>
<evidence type="ECO:0000313" key="3">
    <source>
        <dbReference type="EMBL" id="UWX54407.1"/>
    </source>
</evidence>
<dbReference type="InterPro" id="IPR014729">
    <property type="entry name" value="Rossmann-like_a/b/a_fold"/>
</dbReference>
<dbReference type="EMBL" id="CP104205">
    <property type="protein sequence ID" value="UWX54407.1"/>
    <property type="molecule type" value="Genomic_DNA"/>
</dbReference>
<dbReference type="Gene3D" id="3.40.50.620">
    <property type="entry name" value="HUPs"/>
    <property type="match status" value="1"/>
</dbReference>
<evidence type="ECO:0000259" key="2">
    <source>
        <dbReference type="Pfam" id="PF00582"/>
    </source>
</evidence>
<feature type="domain" description="UspA" evidence="2">
    <location>
        <begin position="1"/>
        <end position="126"/>
    </location>
</feature>
<dbReference type="PRINTS" id="PR01438">
    <property type="entry name" value="UNVRSLSTRESS"/>
</dbReference>
<dbReference type="RefSeq" id="WP_260572266.1">
    <property type="nucleotide sequence ID" value="NZ_CP104205.1"/>
</dbReference>
<dbReference type="InterPro" id="IPR006016">
    <property type="entry name" value="UspA"/>
</dbReference>
<evidence type="ECO:0000256" key="1">
    <source>
        <dbReference type="ARBA" id="ARBA00008791"/>
    </source>
</evidence>
<proteinExistence type="inferred from homology"/>
<dbReference type="Pfam" id="PF00582">
    <property type="entry name" value="Usp"/>
    <property type="match status" value="1"/>
</dbReference>